<gene>
    <name evidence="2" type="ORF">LIER_14788</name>
</gene>
<sequence length="89" mass="9911">MGWRNWSRQTKIHSQLNNPTLLMPNTIRGGANPRMKKGRRRASAFLASNTHVNITRNKGRLSSSTQRLDPSLHSAQNGGSVAPQRFCDA</sequence>
<dbReference type="Proteomes" id="UP001454036">
    <property type="component" value="Unassembled WGS sequence"/>
</dbReference>
<accession>A0AAV3Q1Y0</accession>
<proteinExistence type="predicted"/>
<evidence type="ECO:0000313" key="2">
    <source>
        <dbReference type="EMBL" id="GAA0157538.1"/>
    </source>
</evidence>
<feature type="compositionally biased region" description="Polar residues" evidence="1">
    <location>
        <begin position="1"/>
        <end position="20"/>
    </location>
</feature>
<keyword evidence="3" id="KW-1185">Reference proteome</keyword>
<feature type="region of interest" description="Disordered" evidence="1">
    <location>
        <begin position="1"/>
        <end position="35"/>
    </location>
</feature>
<feature type="region of interest" description="Disordered" evidence="1">
    <location>
        <begin position="56"/>
        <end position="89"/>
    </location>
</feature>
<dbReference type="AlphaFoldDB" id="A0AAV3Q1Y0"/>
<dbReference type="EMBL" id="BAABME010003126">
    <property type="protein sequence ID" value="GAA0157538.1"/>
    <property type="molecule type" value="Genomic_DNA"/>
</dbReference>
<organism evidence="2 3">
    <name type="scientific">Lithospermum erythrorhizon</name>
    <name type="common">Purple gromwell</name>
    <name type="synonym">Lithospermum officinale var. erythrorhizon</name>
    <dbReference type="NCBI Taxonomy" id="34254"/>
    <lineage>
        <taxon>Eukaryota</taxon>
        <taxon>Viridiplantae</taxon>
        <taxon>Streptophyta</taxon>
        <taxon>Embryophyta</taxon>
        <taxon>Tracheophyta</taxon>
        <taxon>Spermatophyta</taxon>
        <taxon>Magnoliopsida</taxon>
        <taxon>eudicotyledons</taxon>
        <taxon>Gunneridae</taxon>
        <taxon>Pentapetalae</taxon>
        <taxon>asterids</taxon>
        <taxon>lamiids</taxon>
        <taxon>Boraginales</taxon>
        <taxon>Boraginaceae</taxon>
        <taxon>Boraginoideae</taxon>
        <taxon>Lithospermeae</taxon>
        <taxon>Lithospermum</taxon>
    </lineage>
</organism>
<reference evidence="2 3" key="1">
    <citation type="submission" date="2024-01" db="EMBL/GenBank/DDBJ databases">
        <title>The complete chloroplast genome sequence of Lithospermum erythrorhizon: insights into the phylogenetic relationship among Boraginaceae species and the maternal lineages of purple gromwells.</title>
        <authorList>
            <person name="Okada T."/>
            <person name="Watanabe K."/>
        </authorList>
    </citation>
    <scope>NUCLEOTIDE SEQUENCE [LARGE SCALE GENOMIC DNA]</scope>
</reference>
<protein>
    <submittedName>
        <fullName evidence="2">Uncharacterized protein</fullName>
    </submittedName>
</protein>
<comment type="caution">
    <text evidence="2">The sequence shown here is derived from an EMBL/GenBank/DDBJ whole genome shotgun (WGS) entry which is preliminary data.</text>
</comment>
<feature type="compositionally biased region" description="Polar residues" evidence="1">
    <location>
        <begin position="56"/>
        <end position="79"/>
    </location>
</feature>
<evidence type="ECO:0000313" key="3">
    <source>
        <dbReference type="Proteomes" id="UP001454036"/>
    </source>
</evidence>
<evidence type="ECO:0000256" key="1">
    <source>
        <dbReference type="SAM" id="MobiDB-lite"/>
    </source>
</evidence>
<name>A0AAV3Q1Y0_LITER</name>